<name>A0A078KU18_9GAMM</name>
<protein>
    <submittedName>
        <fullName evidence="1">Uncharacterized protein</fullName>
    </submittedName>
</protein>
<dbReference type="OrthoDB" id="5639050at2"/>
<sequence length="118" mass="13091">MVEEQNTQSAKFISVVDQELRESIIRLDQKLKGLNAEIAAKIESLETIGGKREQIQALTRASEDVSQAIKSIHDLITSEVSEGVTDAQFQEANRTSINYLKEAFASQLAAITELKEKL</sequence>
<proteinExistence type="predicted"/>
<dbReference type="Proteomes" id="UP000044071">
    <property type="component" value="Unassembled WGS sequence"/>
</dbReference>
<dbReference type="eggNOG" id="ENOG50310TA">
    <property type="taxonomic scope" value="Bacteria"/>
</dbReference>
<evidence type="ECO:0000313" key="2">
    <source>
        <dbReference type="Proteomes" id="UP000044071"/>
    </source>
</evidence>
<keyword evidence="2" id="KW-1185">Reference proteome</keyword>
<accession>A0A078KU18</accession>
<organism evidence="1 2">
    <name type="scientific">Legionella massiliensis</name>
    <dbReference type="NCBI Taxonomy" id="1034943"/>
    <lineage>
        <taxon>Bacteria</taxon>
        <taxon>Pseudomonadati</taxon>
        <taxon>Pseudomonadota</taxon>
        <taxon>Gammaproteobacteria</taxon>
        <taxon>Legionellales</taxon>
        <taxon>Legionellaceae</taxon>
        <taxon>Legionella</taxon>
    </lineage>
</organism>
<dbReference type="RefSeq" id="WP_043874373.1">
    <property type="nucleotide sequence ID" value="NZ_CCVW01000002.1"/>
</dbReference>
<evidence type="ECO:0000313" key="1">
    <source>
        <dbReference type="EMBL" id="CDZ77915.1"/>
    </source>
</evidence>
<reference evidence="1 2" key="1">
    <citation type="submission" date="2014-06" db="EMBL/GenBank/DDBJ databases">
        <authorList>
            <person name="Urmite Genomes Urmite Genomes"/>
        </authorList>
    </citation>
    <scope>NUCLEOTIDE SEQUENCE [LARGE SCALE GENOMIC DNA]</scope>
</reference>
<dbReference type="AlphaFoldDB" id="A0A078KU18"/>
<dbReference type="EMBL" id="CCSB01000002">
    <property type="protein sequence ID" value="CDZ77915.1"/>
    <property type="molecule type" value="Genomic_DNA"/>
</dbReference>
<gene>
    <name evidence="1" type="ORF">BN59_02209</name>
</gene>